<dbReference type="InterPro" id="IPR047175">
    <property type="entry name" value="CotS-like"/>
</dbReference>
<evidence type="ECO:0000313" key="2">
    <source>
        <dbReference type="EMBL" id="MFC0557822.1"/>
    </source>
</evidence>
<proteinExistence type="predicted"/>
<dbReference type="Pfam" id="PF01636">
    <property type="entry name" value="APH"/>
    <property type="match status" value="1"/>
</dbReference>
<dbReference type="Gene3D" id="3.30.200.20">
    <property type="entry name" value="Phosphorylase Kinase, domain 1"/>
    <property type="match status" value="1"/>
</dbReference>
<dbReference type="SUPFAM" id="SSF56112">
    <property type="entry name" value="Protein kinase-like (PK-like)"/>
    <property type="match status" value="1"/>
</dbReference>
<dbReference type="NCBIfam" id="TIGR02904">
    <property type="entry name" value="spore_ysxE"/>
    <property type="match status" value="1"/>
</dbReference>
<dbReference type="InterPro" id="IPR002575">
    <property type="entry name" value="Aminoglycoside_PTrfase"/>
</dbReference>
<dbReference type="RefSeq" id="WP_273843287.1">
    <property type="nucleotide sequence ID" value="NZ_JAQQWT010000006.1"/>
</dbReference>
<dbReference type="InterPro" id="IPR014253">
    <property type="entry name" value="Spore_coat_YsxE"/>
</dbReference>
<keyword evidence="2" id="KW-0167">Capsid protein</keyword>
<comment type="caution">
    <text evidence="2">The sequence shown here is derived from an EMBL/GenBank/DDBJ whole genome shotgun (WGS) entry which is preliminary data.</text>
</comment>
<dbReference type="Gene3D" id="3.90.1200.10">
    <property type="match status" value="1"/>
</dbReference>
<dbReference type="InterPro" id="IPR011009">
    <property type="entry name" value="Kinase-like_dom_sf"/>
</dbReference>
<evidence type="ECO:0000313" key="3">
    <source>
        <dbReference type="Proteomes" id="UP001589833"/>
    </source>
</evidence>
<feature type="domain" description="Aminoglycoside phosphotransferase" evidence="1">
    <location>
        <begin position="37"/>
        <end position="253"/>
    </location>
</feature>
<dbReference type="EMBL" id="JBHLTR010000003">
    <property type="protein sequence ID" value="MFC0557822.1"/>
    <property type="molecule type" value="Genomic_DNA"/>
</dbReference>
<keyword evidence="2" id="KW-0946">Virion</keyword>
<keyword evidence="3" id="KW-1185">Reference proteome</keyword>
<name>A0ABV6NAN5_9BACI</name>
<sequence>MMQARSPYDSILFYYDLYPQSIEDYGKVKKVTTHRGVFALKETTMTKEQSDGFIHALRKLTKLGYKQAVPILPTKYGEYTLHNGTHTYYLMPWMESLEYTARESQEQKLASQLGVIHRLTVKTQAFVKENVEESYQQLLRRWEMRRLELNRFADQAERKTYMSPFELTFITHAYMLDQMAEAAKNHLMKWYELCLEKEKYRTVLCHGRLNRTHTFFTPDNEPLLLNFERAGLDTPSRDIASFCRYSFRHALWVEEEVLKWFVNYEQHLPLLEEEKHLVCAYLNFPEPIAFAVDAYLANKGTMREYEHVQRLEKRLTSMRRVQRLTQKLIIVPDSQQTQAQQ</sequence>
<gene>
    <name evidence="2" type="primary">ysxE</name>
    <name evidence="2" type="ORF">ACFFH4_01980</name>
</gene>
<evidence type="ECO:0000259" key="1">
    <source>
        <dbReference type="Pfam" id="PF01636"/>
    </source>
</evidence>
<protein>
    <submittedName>
        <fullName evidence="2">Spore coat protein YsxE</fullName>
    </submittedName>
</protein>
<reference evidence="2 3" key="1">
    <citation type="submission" date="2024-09" db="EMBL/GenBank/DDBJ databases">
        <authorList>
            <person name="Sun Q."/>
            <person name="Mori K."/>
        </authorList>
    </citation>
    <scope>NUCLEOTIDE SEQUENCE [LARGE SCALE GENOMIC DNA]</scope>
    <source>
        <strain evidence="2 3">NCAIM B.02301</strain>
    </source>
</reference>
<dbReference type="PANTHER" id="PTHR39179">
    <property type="entry name" value="SPORE COAT PROTEIN I"/>
    <property type="match status" value="1"/>
</dbReference>
<dbReference type="PANTHER" id="PTHR39179:SF3">
    <property type="entry name" value="COTS-RELATED PROTEIN"/>
    <property type="match status" value="1"/>
</dbReference>
<organism evidence="2 3">
    <name type="scientific">Halalkalibacter alkalisediminis</name>
    <dbReference type="NCBI Taxonomy" id="935616"/>
    <lineage>
        <taxon>Bacteria</taxon>
        <taxon>Bacillati</taxon>
        <taxon>Bacillota</taxon>
        <taxon>Bacilli</taxon>
        <taxon>Bacillales</taxon>
        <taxon>Bacillaceae</taxon>
        <taxon>Halalkalibacter</taxon>
    </lineage>
</organism>
<accession>A0ABV6NAN5</accession>
<dbReference type="Proteomes" id="UP001589833">
    <property type="component" value="Unassembled WGS sequence"/>
</dbReference>